<evidence type="ECO:0000313" key="1">
    <source>
        <dbReference type="EMBL" id="CDR35826.1"/>
    </source>
</evidence>
<dbReference type="AlphaFoldDB" id="A0A061AFA8"/>
<reference evidence="1" key="1">
    <citation type="journal article" date="2014" name="Genome Announc.">
        <title>Draft genome sequence of Rhodosporidium toruloides CECT1137, an oleaginous yeast of biotechnological interest.</title>
        <authorList>
            <person name="Morin N."/>
            <person name="Calcas X."/>
            <person name="Devillers H."/>
            <person name="Durrens P."/>
            <person name="Sherman D.J."/>
            <person name="Nicaud J.-M."/>
            <person name="Neuveglise C."/>
        </authorList>
    </citation>
    <scope>NUCLEOTIDE SEQUENCE</scope>
    <source>
        <strain evidence="1">CECT1137</strain>
    </source>
</reference>
<name>A0A061AFA8_RHOTO</name>
<accession>A0A061AFA8</accession>
<dbReference type="OrthoDB" id="10416858at2759"/>
<sequence length="359" mass="39306">MPAPSVTSSPSYARSMPGADQSFSFHAPQQPASYKAYLAVPLGRLISAMNRADARASFLSTPPANAFRTGVYEVVSQNWWTSTLGHVEQKESARTLRNRLQRDELAVGRAWLQQCEQSVQPAPCLPVFGETILGAAVYKAIVDHGRNEADTMRELGEVYGALLQSVAMTNHIVEASAGFAFFNGEPVSTYQKYVLLHVEAIFSILDHSRHFHMFEPADLARKFRSGVMITLPERDWDSLDLAASYGIRQRVEGDRARVAAAVQPEAAKPQDIFTALLGTAVCNVFPVNSEGNVRMLGEVYGALLKSIAFPGCVIHAPGGFSYHAGQPTSTSHELAHRQPTAAQASVFYPLSRRQSGQRW</sequence>
<proteinExistence type="predicted"/>
<protein>
    <submittedName>
        <fullName evidence="1">RHTO0S01e07932g1_1</fullName>
    </submittedName>
</protein>
<organism evidence="1">
    <name type="scientific">Rhodotorula toruloides</name>
    <name type="common">Yeast</name>
    <name type="synonym">Rhodosporidium toruloides</name>
    <dbReference type="NCBI Taxonomy" id="5286"/>
    <lineage>
        <taxon>Eukaryota</taxon>
        <taxon>Fungi</taxon>
        <taxon>Dikarya</taxon>
        <taxon>Basidiomycota</taxon>
        <taxon>Pucciniomycotina</taxon>
        <taxon>Microbotryomycetes</taxon>
        <taxon>Sporidiobolales</taxon>
        <taxon>Sporidiobolaceae</taxon>
        <taxon>Rhodotorula</taxon>
    </lineage>
</organism>
<gene>
    <name evidence="1" type="ORF">RHTO0S_01e07932g</name>
</gene>
<dbReference type="EMBL" id="LK052936">
    <property type="protein sequence ID" value="CDR35826.1"/>
    <property type="molecule type" value="Genomic_DNA"/>
</dbReference>